<evidence type="ECO:0000313" key="2">
    <source>
        <dbReference type="Proteomes" id="UP000634136"/>
    </source>
</evidence>
<gene>
    <name evidence="1" type="ORF">G2W53_044285</name>
</gene>
<organism evidence="1 2">
    <name type="scientific">Senna tora</name>
    <dbReference type="NCBI Taxonomy" id="362788"/>
    <lineage>
        <taxon>Eukaryota</taxon>
        <taxon>Viridiplantae</taxon>
        <taxon>Streptophyta</taxon>
        <taxon>Embryophyta</taxon>
        <taxon>Tracheophyta</taxon>
        <taxon>Spermatophyta</taxon>
        <taxon>Magnoliopsida</taxon>
        <taxon>eudicotyledons</taxon>
        <taxon>Gunneridae</taxon>
        <taxon>Pentapetalae</taxon>
        <taxon>rosids</taxon>
        <taxon>fabids</taxon>
        <taxon>Fabales</taxon>
        <taxon>Fabaceae</taxon>
        <taxon>Caesalpinioideae</taxon>
        <taxon>Cassia clade</taxon>
        <taxon>Senna</taxon>
    </lineage>
</organism>
<accession>A0A834W5R3</accession>
<sequence length="85" mass="9950">MLKSGCVFILDWCVLMRKGFGCWRLLIFPFFSDQPMEKAVKERAHSRTREGEVQSDEDKLVFSSQFHKIHSFSAAFGSMENWNSR</sequence>
<protein>
    <submittedName>
        <fullName evidence="1">Uncharacterized protein</fullName>
    </submittedName>
</protein>
<dbReference type="Proteomes" id="UP000634136">
    <property type="component" value="Unassembled WGS sequence"/>
</dbReference>
<evidence type="ECO:0000313" key="1">
    <source>
        <dbReference type="EMBL" id="KAF7805174.1"/>
    </source>
</evidence>
<keyword evidence="2" id="KW-1185">Reference proteome</keyword>
<reference evidence="1" key="1">
    <citation type="submission" date="2020-09" db="EMBL/GenBank/DDBJ databases">
        <title>Genome-Enabled Discovery of Anthraquinone Biosynthesis in Senna tora.</title>
        <authorList>
            <person name="Kang S.-H."/>
            <person name="Pandey R.P."/>
            <person name="Lee C.-M."/>
            <person name="Sim J.-S."/>
            <person name="Jeong J.-T."/>
            <person name="Choi B.-S."/>
            <person name="Jung M."/>
            <person name="Ginzburg D."/>
            <person name="Zhao K."/>
            <person name="Won S.Y."/>
            <person name="Oh T.-J."/>
            <person name="Yu Y."/>
            <person name="Kim N.-H."/>
            <person name="Lee O.R."/>
            <person name="Lee T.-H."/>
            <person name="Bashyal P."/>
            <person name="Kim T.-S."/>
            <person name="Lee W.-H."/>
            <person name="Kawkins C."/>
            <person name="Kim C.-K."/>
            <person name="Kim J.S."/>
            <person name="Ahn B.O."/>
            <person name="Rhee S.Y."/>
            <person name="Sohng J.K."/>
        </authorList>
    </citation>
    <scope>NUCLEOTIDE SEQUENCE</scope>
    <source>
        <tissue evidence="1">Leaf</tissue>
    </source>
</reference>
<comment type="caution">
    <text evidence="1">The sequence shown here is derived from an EMBL/GenBank/DDBJ whole genome shotgun (WGS) entry which is preliminary data.</text>
</comment>
<dbReference type="EMBL" id="JAAIUW010000013">
    <property type="protein sequence ID" value="KAF7805174.1"/>
    <property type="molecule type" value="Genomic_DNA"/>
</dbReference>
<name>A0A834W5R3_9FABA</name>
<proteinExistence type="predicted"/>
<dbReference type="AlphaFoldDB" id="A0A834W5R3"/>